<dbReference type="RefSeq" id="WP_167979378.1">
    <property type="nucleotide sequence ID" value="NZ_VSRL01000282.1"/>
</dbReference>
<name>A0ABX1FUQ2_9PSEU</name>
<dbReference type="EMBL" id="VSRL01000282">
    <property type="protein sequence ID" value="NKE62763.1"/>
    <property type="molecule type" value="Genomic_DNA"/>
</dbReference>
<protein>
    <submittedName>
        <fullName evidence="1">DUF2283 domain-containing protein</fullName>
    </submittedName>
</protein>
<dbReference type="Pfam" id="PF10049">
    <property type="entry name" value="DUF2283"/>
    <property type="match status" value="1"/>
</dbReference>
<gene>
    <name evidence="1" type="ORF">FXN61_41000</name>
</gene>
<organism evidence="1 2">
    <name type="scientific">Lentzea indica</name>
    <dbReference type="NCBI Taxonomy" id="2604800"/>
    <lineage>
        <taxon>Bacteria</taxon>
        <taxon>Bacillati</taxon>
        <taxon>Actinomycetota</taxon>
        <taxon>Actinomycetes</taxon>
        <taxon>Pseudonocardiales</taxon>
        <taxon>Pseudonocardiaceae</taxon>
        <taxon>Lentzea</taxon>
    </lineage>
</organism>
<accession>A0ABX1FUQ2</accession>
<sequence length="69" mass="7526">MAQLVSWDRSVNAAYIAFRELRPGEAAKQLPVTDEDGDTAAVLDFGADGELLGIELLDAERQLPRNLRG</sequence>
<evidence type="ECO:0000313" key="2">
    <source>
        <dbReference type="Proteomes" id="UP001515943"/>
    </source>
</evidence>
<keyword evidence="2" id="KW-1185">Reference proteome</keyword>
<dbReference type="Proteomes" id="UP001515943">
    <property type="component" value="Unassembled WGS sequence"/>
</dbReference>
<comment type="caution">
    <text evidence="1">The sequence shown here is derived from an EMBL/GenBank/DDBJ whole genome shotgun (WGS) entry which is preliminary data.</text>
</comment>
<reference evidence="1 2" key="1">
    <citation type="submission" date="2019-08" db="EMBL/GenBank/DDBJ databases">
        <title>Lentzea from Indian Himalayas.</title>
        <authorList>
            <person name="Mandal S."/>
            <person name="Mallick Gupta A."/>
            <person name="Maiti P.K."/>
            <person name="Sarkar J."/>
            <person name="Mandal S."/>
        </authorList>
    </citation>
    <scope>NUCLEOTIDE SEQUENCE [LARGE SCALE GENOMIC DNA]</scope>
    <source>
        <strain evidence="1 2">PSKA42</strain>
    </source>
</reference>
<proteinExistence type="predicted"/>
<evidence type="ECO:0000313" key="1">
    <source>
        <dbReference type="EMBL" id="NKE62763.1"/>
    </source>
</evidence>
<dbReference type="InterPro" id="IPR019270">
    <property type="entry name" value="DUF2283"/>
</dbReference>